<organism evidence="1 2">
    <name type="scientific">Candidatus Portnoybacteria bacterium CG09_land_8_20_14_0_10_44_13</name>
    <dbReference type="NCBI Taxonomy" id="1974811"/>
    <lineage>
        <taxon>Bacteria</taxon>
        <taxon>Candidatus Portnoyibacteriota</taxon>
    </lineage>
</organism>
<reference evidence="2" key="1">
    <citation type="submission" date="2017-09" db="EMBL/GenBank/DDBJ databases">
        <title>Depth-based differentiation of microbial function through sediment-hosted aquifers and enrichment of novel symbionts in the deep terrestrial subsurface.</title>
        <authorList>
            <person name="Probst A.J."/>
            <person name="Ladd B."/>
            <person name="Jarett J.K."/>
            <person name="Geller-Mcgrath D.E."/>
            <person name="Sieber C.M.K."/>
            <person name="Emerson J.B."/>
            <person name="Anantharaman K."/>
            <person name="Thomas B.C."/>
            <person name="Malmstrom R."/>
            <person name="Stieglmeier M."/>
            <person name="Klingl A."/>
            <person name="Woyke T."/>
            <person name="Ryan C.M."/>
            <person name="Banfield J.F."/>
        </authorList>
    </citation>
    <scope>NUCLEOTIDE SEQUENCE [LARGE SCALE GENOMIC DNA]</scope>
</reference>
<name>A0A2H0WW81_9BACT</name>
<sequence>MPKEKGEKEQLIEEILGARMIVVYPPVINGPYSRIALLPSANYSLVDFMQRLSLKPKTVLKATREPCCGGTEYDRKSFQFLADTLGESLLVLGHKESGFKKK</sequence>
<comment type="caution">
    <text evidence="1">The sequence shown here is derived from an EMBL/GenBank/DDBJ whole genome shotgun (WGS) entry which is preliminary data.</text>
</comment>
<accession>A0A2H0WW81</accession>
<gene>
    <name evidence="1" type="ORF">COT61_01320</name>
</gene>
<dbReference type="Proteomes" id="UP000229080">
    <property type="component" value="Unassembled WGS sequence"/>
</dbReference>
<proteinExistence type="predicted"/>
<evidence type="ECO:0000313" key="1">
    <source>
        <dbReference type="EMBL" id="PIS16930.1"/>
    </source>
</evidence>
<dbReference type="EMBL" id="PEZF01000040">
    <property type="protein sequence ID" value="PIS16930.1"/>
    <property type="molecule type" value="Genomic_DNA"/>
</dbReference>
<evidence type="ECO:0000313" key="2">
    <source>
        <dbReference type="Proteomes" id="UP000229080"/>
    </source>
</evidence>
<dbReference type="AlphaFoldDB" id="A0A2H0WW81"/>
<protein>
    <submittedName>
        <fullName evidence="1">Uncharacterized protein</fullName>
    </submittedName>
</protein>